<accession>A0AB35K7I8</accession>
<evidence type="ECO:0000313" key="1">
    <source>
        <dbReference type="EMBL" id="MDD9322349.1"/>
    </source>
</evidence>
<dbReference type="RefSeq" id="WP_274579446.1">
    <property type="nucleotide sequence ID" value="NZ_JALNTG010000122.1"/>
</dbReference>
<sequence>RGVLLRPRRVPPAPIFHSNKKKKKKQLGFCSAPADVPAIVRARTSGVKNALMSKRMTNMHQDTTFDATENKRVMFIAKF</sequence>
<dbReference type="AlphaFoldDB" id="A0AB35K7I8"/>
<name>A0AB35K7I8_9GAMM</name>
<comment type="caution">
    <text evidence="1">The sequence shown here is derived from an EMBL/GenBank/DDBJ whole genome shotgun (WGS) entry which is preliminary data.</text>
</comment>
<organism evidence="1 2">
    <name type="scientific">Acinetobacter lactucae</name>
    <dbReference type="NCBI Taxonomy" id="1785128"/>
    <lineage>
        <taxon>Bacteria</taxon>
        <taxon>Pseudomonadati</taxon>
        <taxon>Pseudomonadota</taxon>
        <taxon>Gammaproteobacteria</taxon>
        <taxon>Moraxellales</taxon>
        <taxon>Moraxellaceae</taxon>
        <taxon>Acinetobacter</taxon>
        <taxon>Acinetobacter calcoaceticus/baumannii complex</taxon>
    </lineage>
</organism>
<dbReference type="Proteomes" id="UP001150055">
    <property type="component" value="Unassembled WGS sequence"/>
</dbReference>
<gene>
    <name evidence="1" type="ORF">M0O54_19965</name>
</gene>
<reference evidence="1" key="1">
    <citation type="submission" date="2022-12" db="EMBL/GenBank/DDBJ databases">
        <title>Acinetobacter lactucae: Emerging opportunistic pathogenic species of genus Acinetobacter isolated from immunocompromised patients in clinical settings of India.</title>
        <authorList>
            <person name="Amar A.K."/>
            <person name="Sawant A.R."/>
            <person name="Meera M."/>
            <person name="Tomar A."/>
            <person name="Sistla S."/>
            <person name="Prashanth K."/>
        </authorList>
    </citation>
    <scope>NUCLEOTIDE SEQUENCE</scope>
    <source>
        <strain evidence="1">PKAL1828C</strain>
    </source>
</reference>
<evidence type="ECO:0000313" key="2">
    <source>
        <dbReference type="Proteomes" id="UP001150055"/>
    </source>
</evidence>
<feature type="non-terminal residue" evidence="1">
    <location>
        <position position="1"/>
    </location>
</feature>
<protein>
    <submittedName>
        <fullName evidence="1">Uncharacterized protein</fullName>
    </submittedName>
</protein>
<dbReference type="EMBL" id="JALNTG010000122">
    <property type="protein sequence ID" value="MDD9322349.1"/>
    <property type="molecule type" value="Genomic_DNA"/>
</dbReference>
<proteinExistence type="predicted"/>